<reference evidence="4" key="1">
    <citation type="submission" date="2021-09" db="EMBL/GenBank/DDBJ databases">
        <title>Genome of Aequorivita sp. strain F47161.</title>
        <authorList>
            <person name="Wang Y."/>
        </authorList>
    </citation>
    <scope>NUCLEOTIDE SEQUENCE</scope>
    <source>
        <strain evidence="4">F47161</strain>
    </source>
</reference>
<evidence type="ECO:0000256" key="2">
    <source>
        <dbReference type="SAM" id="SignalP"/>
    </source>
</evidence>
<name>A0A9X1QZ14_9FLAO</name>
<feature type="chain" id="PRO_5040950336" evidence="2">
    <location>
        <begin position="20"/>
        <end position="456"/>
    </location>
</feature>
<feature type="signal peptide" evidence="2">
    <location>
        <begin position="1"/>
        <end position="19"/>
    </location>
</feature>
<dbReference type="Pfam" id="PF18962">
    <property type="entry name" value="Por_Secre_tail"/>
    <property type="match status" value="1"/>
</dbReference>
<dbReference type="PANTHER" id="PTHR44103">
    <property type="entry name" value="PROPROTEIN CONVERTASE P"/>
    <property type="match status" value="1"/>
</dbReference>
<dbReference type="AlphaFoldDB" id="A0A9X1QZ14"/>
<evidence type="ECO:0000256" key="1">
    <source>
        <dbReference type="ARBA" id="ARBA00022729"/>
    </source>
</evidence>
<gene>
    <name evidence="4" type="ORF">K8089_13185</name>
</gene>
<keyword evidence="5" id="KW-1185">Reference proteome</keyword>
<dbReference type="InterPro" id="IPR028994">
    <property type="entry name" value="Integrin_alpha_N"/>
</dbReference>
<sequence>MIRYLYIIAIILLSFKSFAQFGPQQIITQTANGTQIIVAADIDGDGNSDLVSANKFGNSITWYKNLDGLGTFGSENLIATLNETTFVSAADIDGDGDIDLMAVAYFIDSVVWYENLDGNGDFSSQKIISDQADGASSLSIADIDGDGDMDIISASDFLGLAWYENLDGQGNFSTTKIIDNTISNSRSVVAVDMDDDGDVDILGNSSDTERIFWIENMDGIGTFGIRHSINEIGSYSNVIFAADADGDGDMDVFSASPGDNEVAWYENLDGLGNFGPKSTITDTLENAWTVFAADLDNDRDIDVLATSVETFGGEIVWFENLDGQGNFSTKNTISTEVQSPRSVIAADIDNDGDMDVIASSQNDDKIAWYENLTILGVEVNQIDTIKIYPNPTDGLLYIDANTESIIGAAVFDILGKKVLQLQGNKQQVDISSLESGMYFLNLKTESGQFNQKIIKK</sequence>
<dbReference type="PANTHER" id="PTHR44103:SF1">
    <property type="entry name" value="PROPROTEIN CONVERTASE P"/>
    <property type="match status" value="1"/>
</dbReference>
<evidence type="ECO:0000259" key="3">
    <source>
        <dbReference type="Pfam" id="PF18962"/>
    </source>
</evidence>
<dbReference type="Pfam" id="PF13517">
    <property type="entry name" value="FG-GAP_3"/>
    <property type="match status" value="3"/>
</dbReference>
<dbReference type="Gene3D" id="2.130.10.130">
    <property type="entry name" value="Integrin alpha, N-terminal"/>
    <property type="match status" value="1"/>
</dbReference>
<evidence type="ECO:0000313" key="5">
    <source>
        <dbReference type="Proteomes" id="UP001139461"/>
    </source>
</evidence>
<dbReference type="InterPro" id="IPR013517">
    <property type="entry name" value="FG-GAP"/>
</dbReference>
<dbReference type="RefSeq" id="WP_237603760.1">
    <property type="nucleotide sequence ID" value="NZ_JAIRBA010000029.1"/>
</dbReference>
<organism evidence="4 5">
    <name type="scientific">Aequorivita vitellina</name>
    <dbReference type="NCBI Taxonomy" id="2874475"/>
    <lineage>
        <taxon>Bacteria</taxon>
        <taxon>Pseudomonadati</taxon>
        <taxon>Bacteroidota</taxon>
        <taxon>Flavobacteriia</taxon>
        <taxon>Flavobacteriales</taxon>
        <taxon>Flavobacteriaceae</taxon>
        <taxon>Aequorivita</taxon>
    </lineage>
</organism>
<proteinExistence type="predicted"/>
<keyword evidence="1 2" id="KW-0732">Signal</keyword>
<dbReference type="Proteomes" id="UP001139461">
    <property type="component" value="Unassembled WGS sequence"/>
</dbReference>
<dbReference type="SUPFAM" id="SSF69318">
    <property type="entry name" value="Integrin alpha N-terminal domain"/>
    <property type="match status" value="1"/>
</dbReference>
<protein>
    <submittedName>
        <fullName evidence="4">T9SS type A sorting domain-containing protein</fullName>
    </submittedName>
</protein>
<dbReference type="NCBIfam" id="TIGR04183">
    <property type="entry name" value="Por_Secre_tail"/>
    <property type="match status" value="1"/>
</dbReference>
<evidence type="ECO:0000313" key="4">
    <source>
        <dbReference type="EMBL" id="MCG2419977.1"/>
    </source>
</evidence>
<dbReference type="EMBL" id="JAIRBA010000029">
    <property type="protein sequence ID" value="MCG2419977.1"/>
    <property type="molecule type" value="Genomic_DNA"/>
</dbReference>
<dbReference type="InterPro" id="IPR026444">
    <property type="entry name" value="Secre_tail"/>
</dbReference>
<accession>A0A9X1QZ14</accession>
<comment type="caution">
    <text evidence="4">The sequence shown here is derived from an EMBL/GenBank/DDBJ whole genome shotgun (WGS) entry which is preliminary data.</text>
</comment>
<feature type="domain" description="Secretion system C-terminal sorting" evidence="3">
    <location>
        <begin position="387"/>
        <end position="454"/>
    </location>
</feature>